<keyword evidence="4" id="KW-0961">Cell wall biogenesis/degradation</keyword>
<evidence type="ECO:0000256" key="2">
    <source>
        <dbReference type="ARBA" id="ARBA00022801"/>
    </source>
</evidence>
<name>A0A6A6Z9A2_9PEZI</name>
<gene>
    <name evidence="8 10" type="ORF">BDZ99DRAFT_457334</name>
</gene>
<dbReference type="RefSeq" id="XP_033584574.1">
    <property type="nucleotide sequence ID" value="XM_033718658.1"/>
</dbReference>
<dbReference type="Gene3D" id="3.20.20.80">
    <property type="entry name" value="Glycosidases"/>
    <property type="match status" value="1"/>
</dbReference>
<evidence type="ECO:0000313" key="9">
    <source>
        <dbReference type="Proteomes" id="UP000504636"/>
    </source>
</evidence>
<dbReference type="GO" id="GO:0071555">
    <property type="term" value="P:cell wall organization"/>
    <property type="evidence" value="ECO:0007669"/>
    <property type="project" value="UniProtKB-KW"/>
</dbReference>
<reference evidence="10" key="2">
    <citation type="submission" date="2020-04" db="EMBL/GenBank/DDBJ databases">
        <authorList>
            <consortium name="NCBI Genome Project"/>
        </authorList>
    </citation>
    <scope>NUCLEOTIDE SEQUENCE</scope>
    <source>
        <strain evidence="10">CBS 304.34</strain>
    </source>
</reference>
<evidence type="ECO:0000313" key="10">
    <source>
        <dbReference type="RefSeq" id="XP_033584574.1"/>
    </source>
</evidence>
<keyword evidence="2 5" id="KW-0378">Hydrolase</keyword>
<organism evidence="8">
    <name type="scientific">Mytilinidion resinicola</name>
    <dbReference type="NCBI Taxonomy" id="574789"/>
    <lineage>
        <taxon>Eukaryota</taxon>
        <taxon>Fungi</taxon>
        <taxon>Dikarya</taxon>
        <taxon>Ascomycota</taxon>
        <taxon>Pezizomycotina</taxon>
        <taxon>Dothideomycetes</taxon>
        <taxon>Pleosporomycetidae</taxon>
        <taxon>Mytilinidiales</taxon>
        <taxon>Mytilinidiaceae</taxon>
        <taxon>Mytilinidion</taxon>
    </lineage>
</organism>
<accession>A0A6A6Z9A2</accession>
<evidence type="ECO:0000256" key="5">
    <source>
        <dbReference type="RuleBase" id="RU361153"/>
    </source>
</evidence>
<keyword evidence="9" id="KW-1185">Reference proteome</keyword>
<dbReference type="OrthoDB" id="1887033at2759"/>
<dbReference type="Proteomes" id="UP000504636">
    <property type="component" value="Unplaced"/>
</dbReference>
<dbReference type="GeneID" id="54459551"/>
<reference evidence="8 10" key="1">
    <citation type="journal article" date="2020" name="Stud. Mycol.">
        <title>101 Dothideomycetes genomes: a test case for predicting lifestyles and emergence of pathogens.</title>
        <authorList>
            <person name="Haridas S."/>
            <person name="Albert R."/>
            <person name="Binder M."/>
            <person name="Bloem J."/>
            <person name="Labutti K."/>
            <person name="Salamov A."/>
            <person name="Andreopoulos B."/>
            <person name="Baker S."/>
            <person name="Barry K."/>
            <person name="Bills G."/>
            <person name="Bluhm B."/>
            <person name="Cannon C."/>
            <person name="Castanera R."/>
            <person name="Culley D."/>
            <person name="Daum C."/>
            <person name="Ezra D."/>
            <person name="Gonzalez J."/>
            <person name="Henrissat B."/>
            <person name="Kuo A."/>
            <person name="Liang C."/>
            <person name="Lipzen A."/>
            <person name="Lutzoni F."/>
            <person name="Magnuson J."/>
            <person name="Mondo S."/>
            <person name="Nolan M."/>
            <person name="Ohm R."/>
            <person name="Pangilinan J."/>
            <person name="Park H.-J."/>
            <person name="Ramirez L."/>
            <person name="Alfaro M."/>
            <person name="Sun H."/>
            <person name="Tritt A."/>
            <person name="Yoshinaga Y."/>
            <person name="Zwiers L.-H."/>
            <person name="Turgeon B."/>
            <person name="Goodwin S."/>
            <person name="Spatafora J."/>
            <person name="Crous P."/>
            <person name="Grigoriev I."/>
        </authorList>
    </citation>
    <scope>NUCLEOTIDE SEQUENCE</scope>
    <source>
        <strain evidence="8 10">CBS 304.34</strain>
    </source>
</reference>
<keyword evidence="3 5" id="KW-0326">Glycosidase</keyword>
<dbReference type="FunFam" id="3.20.20.80:FF:000100">
    <property type="entry name" value="Glycoside hydrolase superfamily"/>
    <property type="match status" value="1"/>
</dbReference>
<proteinExistence type="inferred from homology"/>
<evidence type="ECO:0000256" key="4">
    <source>
        <dbReference type="ARBA" id="ARBA00023316"/>
    </source>
</evidence>
<dbReference type="AlphaFoldDB" id="A0A6A6Z9A2"/>
<feature type="domain" description="Glycoside hydrolase family 5" evidence="7">
    <location>
        <begin position="147"/>
        <end position="397"/>
    </location>
</feature>
<dbReference type="InterPro" id="IPR001547">
    <property type="entry name" value="Glyco_hydro_5"/>
</dbReference>
<dbReference type="GO" id="GO:0009251">
    <property type="term" value="P:glucan catabolic process"/>
    <property type="evidence" value="ECO:0007669"/>
    <property type="project" value="TreeGrafter"/>
</dbReference>
<evidence type="ECO:0000259" key="7">
    <source>
        <dbReference type="Pfam" id="PF00150"/>
    </source>
</evidence>
<evidence type="ECO:0000313" key="8">
    <source>
        <dbReference type="EMBL" id="KAF2817610.1"/>
    </source>
</evidence>
<dbReference type="EMBL" id="MU003692">
    <property type="protein sequence ID" value="KAF2817610.1"/>
    <property type="molecule type" value="Genomic_DNA"/>
</dbReference>
<dbReference type="SUPFAM" id="SSF51445">
    <property type="entry name" value="(Trans)glycosidases"/>
    <property type="match status" value="1"/>
</dbReference>
<dbReference type="GO" id="GO:0005576">
    <property type="term" value="C:extracellular region"/>
    <property type="evidence" value="ECO:0007669"/>
    <property type="project" value="TreeGrafter"/>
</dbReference>
<dbReference type="PANTHER" id="PTHR31297">
    <property type="entry name" value="GLUCAN ENDO-1,6-BETA-GLUCOSIDASE B"/>
    <property type="match status" value="1"/>
</dbReference>
<feature type="region of interest" description="Disordered" evidence="6">
    <location>
        <begin position="1"/>
        <end position="84"/>
    </location>
</feature>
<dbReference type="InterPro" id="IPR017853">
    <property type="entry name" value="GH"/>
</dbReference>
<dbReference type="GO" id="GO:0005737">
    <property type="term" value="C:cytoplasm"/>
    <property type="evidence" value="ECO:0007669"/>
    <property type="project" value="UniProtKB-ARBA"/>
</dbReference>
<dbReference type="GO" id="GO:0046557">
    <property type="term" value="F:glucan endo-1,6-beta-glucosidase activity"/>
    <property type="evidence" value="ECO:0007669"/>
    <property type="project" value="TreeGrafter"/>
</dbReference>
<dbReference type="GO" id="GO:0009986">
    <property type="term" value="C:cell surface"/>
    <property type="evidence" value="ECO:0007669"/>
    <property type="project" value="TreeGrafter"/>
</dbReference>
<dbReference type="PANTHER" id="PTHR31297:SF43">
    <property type="entry name" value="GLUCAN 1,3-BETA-GLUCOSIDASE 3"/>
    <property type="match status" value="1"/>
</dbReference>
<evidence type="ECO:0000256" key="6">
    <source>
        <dbReference type="SAM" id="MobiDB-lite"/>
    </source>
</evidence>
<comment type="similarity">
    <text evidence="1 5">Belongs to the glycosyl hydrolase 5 (cellulase A) family.</text>
</comment>
<sequence length="584" mass="64131">MKGFLHKAKDQVQNSLQREPKAPPPVPGKKPSIFGGGTPQGGQPPPPVPGKKPSIFQRDAPQRHQRSAITKPTAHQKDQPSSISIPDAQEVSRYRYHHGANLGSIYVLEKWLHGSMFPPNAAPGRTSELEAVKLWVGQIGLDAARAKFEAHWRTAVSDSDLAWLSKSANCTTLRLPIGYFTLGPSFCQGTPFEPYASVYTDAWSSIQTLITRLWSFRIGVLLDLHALPGGANGGEHSGTNSGKADLWNSASNLNLGQRCAEFLAQQVRDHLTGVVGIQLCNEANWDAPGMYSWYDRCIASISAIDPSIPVVISDGWNLSKALDYVGKKNVAYPDQPTCPVIVDTHYYWAFSDADKRKSPQAIIAEAKTKMSELDGKEGSVLDRGAFQIIVGEYSCVMTEDSWRKSGGAPKSDLVKQFGQAQSQRYQERSGGSYFWTYKMNWLPGGEWGFIAQSNSATITPPPNLRIADVTRRIANANDKQADLMTVSISAHCGYWDRTAPGKPFEHWRYEQGWKLGFGDASAFLGMNSQPGYSEQYAPGGDKIGNLELWVLKRIRDSGMGGPCVWEFEQGLRAGIKDFYGAAGV</sequence>
<reference evidence="10" key="3">
    <citation type="submission" date="2025-04" db="UniProtKB">
        <authorList>
            <consortium name="RefSeq"/>
        </authorList>
    </citation>
    <scope>IDENTIFICATION</scope>
    <source>
        <strain evidence="10">CBS 304.34</strain>
    </source>
</reference>
<dbReference type="InterPro" id="IPR050386">
    <property type="entry name" value="Glycosyl_hydrolase_5"/>
</dbReference>
<protein>
    <submittedName>
        <fullName evidence="8 10">Glycoside hydrolase</fullName>
    </submittedName>
</protein>
<dbReference type="Pfam" id="PF00150">
    <property type="entry name" value="Cellulase"/>
    <property type="match status" value="1"/>
</dbReference>
<evidence type="ECO:0000256" key="1">
    <source>
        <dbReference type="ARBA" id="ARBA00005641"/>
    </source>
</evidence>
<evidence type="ECO:0000256" key="3">
    <source>
        <dbReference type="ARBA" id="ARBA00023295"/>
    </source>
</evidence>